<comment type="caution">
    <text evidence="3">The sequence shown here is derived from an EMBL/GenBank/DDBJ whole genome shotgun (WGS) entry which is preliminary data.</text>
</comment>
<dbReference type="PRINTS" id="PR01713">
    <property type="entry name" value="NUCEPIMERASE"/>
</dbReference>
<reference evidence="3 4" key="1">
    <citation type="submission" date="2019-03" db="EMBL/GenBank/DDBJ databases">
        <title>Genomic Encyclopedia of Type Strains, Phase III (KMG-III): the genomes of soil and plant-associated and newly described type strains.</title>
        <authorList>
            <person name="Whitman W."/>
        </authorList>
    </citation>
    <scope>NUCLEOTIDE SEQUENCE [LARGE SCALE GENOMIC DNA]</scope>
    <source>
        <strain evidence="3 4">CGMCC 1.7660</strain>
    </source>
</reference>
<dbReference type="RefSeq" id="WP_133614739.1">
    <property type="nucleotide sequence ID" value="NZ_SNYW01000012.1"/>
</dbReference>
<evidence type="ECO:0000313" key="4">
    <source>
        <dbReference type="Proteomes" id="UP000295783"/>
    </source>
</evidence>
<protein>
    <submittedName>
        <fullName evidence="3">UDP-glucuronate 4-epimerase</fullName>
    </submittedName>
</protein>
<keyword evidence="1" id="KW-0520">NAD</keyword>
<evidence type="ECO:0000259" key="2">
    <source>
        <dbReference type="Pfam" id="PF01370"/>
    </source>
</evidence>
<sequence length="327" mass="35801">MTILVTGVAGFIAFHVAEALLARGDRVLGIDNMNAYYDTRLKQARLHRLERHPHFHYVFADIGRAPALGAAIHHHRDSITGIVHLAAQAGVRHSIDHPTDYVGPNLAGHLNILELARHLPQVAHTVYASSSSVYGNSKRVPFAIDDPVDCPASLYAATKRSGELMSIAYAQLYRLPLTGLRFFTVIGPWGRPDMAYFRFTQAILAGRQIDVFGDGSVSRDFTYIDDIVAGVLAALDRPPARDAAVPHHLYNLGSDRPVTLNHLIGLIEAACGTKASRNVLPPAAGDVPATWADLSLTRADLGYEPATPLDVAIENFVTWYRDYARRN</sequence>
<feature type="domain" description="NAD-dependent epimerase/dehydratase" evidence="2">
    <location>
        <begin position="3"/>
        <end position="253"/>
    </location>
</feature>
<dbReference type="Proteomes" id="UP000295783">
    <property type="component" value="Unassembled WGS sequence"/>
</dbReference>
<gene>
    <name evidence="3" type="ORF">A8950_3287</name>
</gene>
<dbReference type="SUPFAM" id="SSF51735">
    <property type="entry name" value="NAD(P)-binding Rossmann-fold domains"/>
    <property type="match status" value="1"/>
</dbReference>
<accession>A0A4R6WFI5</accession>
<name>A0A4R6WFI5_9PROT</name>
<evidence type="ECO:0000313" key="3">
    <source>
        <dbReference type="EMBL" id="TDQ78826.1"/>
    </source>
</evidence>
<dbReference type="Gene3D" id="3.40.50.720">
    <property type="entry name" value="NAD(P)-binding Rossmann-like Domain"/>
    <property type="match status" value="1"/>
</dbReference>
<dbReference type="OrthoDB" id="9801785at2"/>
<dbReference type="PANTHER" id="PTHR43574">
    <property type="entry name" value="EPIMERASE-RELATED"/>
    <property type="match status" value="1"/>
</dbReference>
<dbReference type="Pfam" id="PF01370">
    <property type="entry name" value="Epimerase"/>
    <property type="match status" value="1"/>
</dbReference>
<dbReference type="InterPro" id="IPR036291">
    <property type="entry name" value="NAD(P)-bd_dom_sf"/>
</dbReference>
<proteinExistence type="predicted"/>
<organism evidence="3 4">
    <name type="scientific">Dongia mobilis</name>
    <dbReference type="NCBI Taxonomy" id="578943"/>
    <lineage>
        <taxon>Bacteria</taxon>
        <taxon>Pseudomonadati</taxon>
        <taxon>Pseudomonadota</taxon>
        <taxon>Alphaproteobacteria</taxon>
        <taxon>Rhodospirillales</taxon>
        <taxon>Dongiaceae</taxon>
        <taxon>Dongia</taxon>
    </lineage>
</organism>
<keyword evidence="4" id="KW-1185">Reference proteome</keyword>
<evidence type="ECO:0000256" key="1">
    <source>
        <dbReference type="ARBA" id="ARBA00023027"/>
    </source>
</evidence>
<dbReference type="EMBL" id="SNYW01000012">
    <property type="protein sequence ID" value="TDQ78826.1"/>
    <property type="molecule type" value="Genomic_DNA"/>
</dbReference>
<dbReference type="InterPro" id="IPR001509">
    <property type="entry name" value="Epimerase_deHydtase"/>
</dbReference>
<dbReference type="AlphaFoldDB" id="A0A4R6WFI5"/>